<feature type="domain" description="Myb-like" evidence="7">
    <location>
        <begin position="215"/>
        <end position="260"/>
    </location>
</feature>
<dbReference type="OrthoDB" id="118550at2759"/>
<keyword evidence="10" id="KW-1185">Reference proteome</keyword>
<dbReference type="InterPro" id="IPR006447">
    <property type="entry name" value="Myb_dom_plants"/>
</dbReference>
<reference evidence="9" key="1">
    <citation type="submission" date="2019-11" db="EMBL/GenBank/DDBJ databases">
        <authorList>
            <person name="Liu Y."/>
            <person name="Hou J."/>
            <person name="Li T.-Q."/>
            <person name="Guan C.-H."/>
            <person name="Wu X."/>
            <person name="Wu H.-Z."/>
            <person name="Ling F."/>
            <person name="Zhang R."/>
            <person name="Shi X.-G."/>
            <person name="Ren J.-P."/>
            <person name="Chen E.-F."/>
            <person name="Sun J.-M."/>
        </authorList>
    </citation>
    <scope>NUCLEOTIDE SEQUENCE</scope>
    <source>
        <strain evidence="9">Adult_tree_wgs_1</strain>
        <tissue evidence="9">Leaves</tissue>
    </source>
</reference>
<dbReference type="SMART" id="SM00717">
    <property type="entry name" value="SANT"/>
    <property type="match status" value="1"/>
</dbReference>
<gene>
    <name evidence="9" type="ORF">RHSIM_Rhsim01G0070400</name>
</gene>
<dbReference type="EMBL" id="WJXA01000001">
    <property type="protein sequence ID" value="KAF7152792.1"/>
    <property type="molecule type" value="Genomic_DNA"/>
</dbReference>
<dbReference type="NCBIfam" id="TIGR01557">
    <property type="entry name" value="myb_SHAQKYF"/>
    <property type="match status" value="1"/>
</dbReference>
<dbReference type="PROSITE" id="PS50090">
    <property type="entry name" value="MYB_LIKE"/>
    <property type="match status" value="1"/>
</dbReference>
<evidence type="ECO:0000259" key="8">
    <source>
        <dbReference type="PROSITE" id="PS51294"/>
    </source>
</evidence>
<dbReference type="SUPFAM" id="SSF46689">
    <property type="entry name" value="Homeodomain-like"/>
    <property type="match status" value="1"/>
</dbReference>
<dbReference type="GO" id="GO:0005634">
    <property type="term" value="C:nucleus"/>
    <property type="evidence" value="ECO:0007669"/>
    <property type="project" value="UniProtKB-SubCell"/>
</dbReference>
<dbReference type="GO" id="GO:0009723">
    <property type="term" value="P:response to ethylene"/>
    <property type="evidence" value="ECO:0007669"/>
    <property type="project" value="TreeGrafter"/>
</dbReference>
<dbReference type="Proteomes" id="UP000626092">
    <property type="component" value="Unassembled WGS sequence"/>
</dbReference>
<dbReference type="GO" id="GO:0006355">
    <property type="term" value="P:regulation of DNA-templated transcription"/>
    <property type="evidence" value="ECO:0007669"/>
    <property type="project" value="UniProtKB-ARBA"/>
</dbReference>
<dbReference type="PANTHER" id="PTHR44191:SF4">
    <property type="entry name" value="OS01G0187900 PROTEIN"/>
    <property type="match status" value="1"/>
</dbReference>
<keyword evidence="4" id="KW-0804">Transcription</keyword>
<evidence type="ECO:0000256" key="6">
    <source>
        <dbReference type="SAM" id="MobiDB-lite"/>
    </source>
</evidence>
<evidence type="ECO:0000256" key="5">
    <source>
        <dbReference type="ARBA" id="ARBA00023242"/>
    </source>
</evidence>
<dbReference type="CDD" id="cd00167">
    <property type="entry name" value="SANT"/>
    <property type="match status" value="1"/>
</dbReference>
<feature type="compositionally biased region" description="Basic and acidic residues" evidence="6">
    <location>
        <begin position="278"/>
        <end position="290"/>
    </location>
</feature>
<evidence type="ECO:0008006" key="11">
    <source>
        <dbReference type="Google" id="ProtNLM"/>
    </source>
</evidence>
<keyword evidence="3" id="KW-0238">DNA-binding</keyword>
<dbReference type="PROSITE" id="PS51294">
    <property type="entry name" value="HTH_MYB"/>
    <property type="match status" value="1"/>
</dbReference>
<dbReference type="GO" id="GO:0003677">
    <property type="term" value="F:DNA binding"/>
    <property type="evidence" value="ECO:0007669"/>
    <property type="project" value="UniProtKB-KW"/>
</dbReference>
<evidence type="ECO:0000259" key="7">
    <source>
        <dbReference type="PROSITE" id="PS50090"/>
    </source>
</evidence>
<accession>A0A834HGJ3</accession>
<keyword evidence="2" id="KW-0805">Transcription regulation</keyword>
<dbReference type="GO" id="GO:0009739">
    <property type="term" value="P:response to gibberellin"/>
    <property type="evidence" value="ECO:0007669"/>
    <property type="project" value="TreeGrafter"/>
</dbReference>
<evidence type="ECO:0000256" key="4">
    <source>
        <dbReference type="ARBA" id="ARBA00023163"/>
    </source>
</evidence>
<dbReference type="InterPro" id="IPR052245">
    <property type="entry name" value="Plant_Stress_Dev_TF"/>
</dbReference>
<protein>
    <recommendedName>
        <fullName evidence="11">MYB transcription factor</fullName>
    </recommendedName>
</protein>
<dbReference type="Pfam" id="PF00249">
    <property type="entry name" value="Myb_DNA-binding"/>
    <property type="match status" value="1"/>
</dbReference>
<sequence length="351" mass="39556">MKASSCPNLNRETTSYPNFFTLFQHPDHHQDTTLYKLRKIGHGDDTTLSKSPKTIDTELSVTSPIKGILSTSLSVNETNENHYRIVGFFPEWDQKDPTLLKGPPSPNGSDTGVSVGSNEDIITSVSVTTLQLLKVKRGENLILRAQVVELSHRLQSLNEIAPQGYLVPWCPHLLVTLLLRVASFHAFLGCLGLDSSLMLAQVLADQELCRRQSVPWTEEEHRLFLLGLQKLGKGDWRGISRSYVTSRTPTQVASHAQRYFIRRSNAIRRKRRSSLFNFDKDTDQPPRPEEQFMLPPSKAFDTDTSNSFPSLKLSLSKEFEPMETTSEEKVEEEAKETTTPLGEFPTADGQR</sequence>
<evidence type="ECO:0000256" key="1">
    <source>
        <dbReference type="ARBA" id="ARBA00004123"/>
    </source>
</evidence>
<comment type="caution">
    <text evidence="9">The sequence shown here is derived from an EMBL/GenBank/DDBJ whole genome shotgun (WGS) entry which is preliminary data.</text>
</comment>
<organism evidence="9 10">
    <name type="scientific">Rhododendron simsii</name>
    <name type="common">Sims's rhododendron</name>
    <dbReference type="NCBI Taxonomy" id="118357"/>
    <lineage>
        <taxon>Eukaryota</taxon>
        <taxon>Viridiplantae</taxon>
        <taxon>Streptophyta</taxon>
        <taxon>Embryophyta</taxon>
        <taxon>Tracheophyta</taxon>
        <taxon>Spermatophyta</taxon>
        <taxon>Magnoliopsida</taxon>
        <taxon>eudicotyledons</taxon>
        <taxon>Gunneridae</taxon>
        <taxon>Pentapetalae</taxon>
        <taxon>asterids</taxon>
        <taxon>Ericales</taxon>
        <taxon>Ericaceae</taxon>
        <taxon>Ericoideae</taxon>
        <taxon>Rhodoreae</taxon>
        <taxon>Rhododendron</taxon>
    </lineage>
</organism>
<dbReference type="InterPro" id="IPR017930">
    <property type="entry name" value="Myb_dom"/>
</dbReference>
<dbReference type="InterPro" id="IPR009057">
    <property type="entry name" value="Homeodomain-like_sf"/>
</dbReference>
<dbReference type="AlphaFoldDB" id="A0A834HGJ3"/>
<evidence type="ECO:0000256" key="2">
    <source>
        <dbReference type="ARBA" id="ARBA00023015"/>
    </source>
</evidence>
<comment type="subcellular location">
    <subcellularLocation>
        <location evidence="1">Nucleus</location>
    </subcellularLocation>
</comment>
<dbReference type="InterPro" id="IPR001005">
    <property type="entry name" value="SANT/Myb"/>
</dbReference>
<dbReference type="Gene3D" id="1.10.10.60">
    <property type="entry name" value="Homeodomain-like"/>
    <property type="match status" value="1"/>
</dbReference>
<feature type="region of interest" description="Disordered" evidence="6">
    <location>
        <begin position="275"/>
        <end position="351"/>
    </location>
</feature>
<evidence type="ECO:0000256" key="3">
    <source>
        <dbReference type="ARBA" id="ARBA00023125"/>
    </source>
</evidence>
<dbReference type="FunFam" id="1.10.10.60:FF:000009">
    <property type="entry name" value="transcription factor MYB1R1"/>
    <property type="match status" value="1"/>
</dbReference>
<keyword evidence="5" id="KW-0539">Nucleus</keyword>
<dbReference type="PANTHER" id="PTHR44191">
    <property type="entry name" value="TRANSCRIPTION FACTOR KUA1"/>
    <property type="match status" value="1"/>
</dbReference>
<name>A0A834HGJ3_RHOSS</name>
<proteinExistence type="predicted"/>
<evidence type="ECO:0000313" key="10">
    <source>
        <dbReference type="Proteomes" id="UP000626092"/>
    </source>
</evidence>
<feature type="domain" description="HTH myb-type" evidence="8">
    <location>
        <begin position="215"/>
        <end position="264"/>
    </location>
</feature>
<evidence type="ECO:0000313" key="9">
    <source>
        <dbReference type="EMBL" id="KAF7152792.1"/>
    </source>
</evidence>